<dbReference type="FunFam" id="1.10.3210.10:FF:000001">
    <property type="entry name" value="GTP pyrophosphokinase RelA"/>
    <property type="match status" value="1"/>
</dbReference>
<dbReference type="CDD" id="cd05399">
    <property type="entry name" value="NT_Rel-Spo_like"/>
    <property type="match status" value="1"/>
</dbReference>
<dbReference type="InterPro" id="IPR003607">
    <property type="entry name" value="HD/PDEase_dom"/>
</dbReference>
<sequence>MSTNTLLCERSTMLLLHQNSSPLLRRFRFRYLKLKPPHRSRFRCLLDQIAIQSSGNVIAAAAKAVSVHGSVYSAINQVAVTAVAIASGACLSTKVDFLWPKLDQQPGTIIHDGVDVTGYPIFNDVKVQKAIAFARKAHRGQMRKTGDPYLSHCIHTGRILAGLVPSSGKRAVETIVAGILHDVVDDTCQSLHDIEEEFGDDVAELVASVSRLSYINQLLRRHRRVSVNQGALGQEEASNLRVMLLGMIDDPRVVLIKLADRLHNMRTMYHYALPLHKAQAVAQETLIIWCSLASRLGLWALKAELEDLCFAVLQPQIFQNMRADLASMWSPLAKTGSPRRLYVKGNLIPLDEKSSTSFYNKSLTFNEGVCSMKDLLEAVVPFDVLLDRRKRANFLHSIANNLETCTKPKVVQDAGLALASLVICEEAIERELVISASYVPGMEVTLSSRLKSVYSIYSKMKRKDISIDKVYDARALRVVVGDKNGTLHGPASLHTAVEGPDNSPLEVQIRTQRMHEYAEHGLAAHWLYKETANPFSSVDGMDTPETEASSYFSKDREEENSSDILLSKYKSLKPGHPVLRVEGSHLLAAVIIGVENEERELLVAVSFGLAASEAVADRRSFFQNKRWEAYARLYKKLVKLFTADLLQVSDEWWFEQGHGDWCTCLEKYTLCRDGMYHKQDQFGRLLPTFVQVINFTEQEESEYWDVVSAVFEGKQVDCIASQSKFDLVPATSVDASINNKVRLLRTMLSWEEQLRSEVSISQIKHDAKFDDPPGPLNLGEVVVICWPNGEIMRLKAGSSAVDAAQRTGLEGRLVLINGHLVLPNTKLKDGDVLEVKI</sequence>
<dbReference type="Pfam" id="PF13328">
    <property type="entry name" value="HD_4"/>
    <property type="match status" value="1"/>
</dbReference>
<evidence type="ECO:0000313" key="6">
    <source>
        <dbReference type="EMBL" id="GAU18938.1"/>
    </source>
</evidence>
<keyword evidence="3" id="KW-0346">Stress response</keyword>
<dbReference type="AlphaFoldDB" id="A0A2Z6M9D4"/>
<evidence type="ECO:0000259" key="5">
    <source>
        <dbReference type="PROSITE" id="PS51831"/>
    </source>
</evidence>
<dbReference type="GO" id="GO:0009507">
    <property type="term" value="C:chloroplast"/>
    <property type="evidence" value="ECO:0007669"/>
    <property type="project" value="TreeGrafter"/>
</dbReference>
<dbReference type="PROSITE" id="PS51831">
    <property type="entry name" value="HD"/>
    <property type="match status" value="1"/>
</dbReference>
<dbReference type="CDD" id="cd00077">
    <property type="entry name" value="HDc"/>
    <property type="match status" value="1"/>
</dbReference>
<dbReference type="PANTHER" id="PTHR21262:SF31">
    <property type="entry name" value="GTP PYROPHOSPHOKINASE"/>
    <property type="match status" value="1"/>
</dbReference>
<keyword evidence="4" id="KW-0342">GTP-binding</keyword>
<dbReference type="SMART" id="SM00954">
    <property type="entry name" value="RelA_SpoT"/>
    <property type="match status" value="1"/>
</dbReference>
<keyword evidence="4" id="KW-0547">Nucleotide-binding</keyword>
<dbReference type="GO" id="GO:0005525">
    <property type="term" value="F:GTP binding"/>
    <property type="evidence" value="ECO:0007669"/>
    <property type="project" value="UniProtKB-KW"/>
</dbReference>
<dbReference type="Proteomes" id="UP000242715">
    <property type="component" value="Unassembled WGS sequence"/>
</dbReference>
<dbReference type="InterPro" id="IPR007685">
    <property type="entry name" value="RelA_SpoT"/>
</dbReference>
<dbReference type="InterPro" id="IPR056011">
    <property type="entry name" value="DUF7589"/>
</dbReference>
<dbReference type="Gene3D" id="1.10.3210.10">
    <property type="entry name" value="Hypothetical protein af1432"/>
    <property type="match status" value="1"/>
</dbReference>
<dbReference type="SUPFAM" id="SSF81301">
    <property type="entry name" value="Nucleotidyltransferase"/>
    <property type="match status" value="1"/>
</dbReference>
<dbReference type="EMBL" id="DF973190">
    <property type="protein sequence ID" value="GAU18938.1"/>
    <property type="molecule type" value="Genomic_DNA"/>
</dbReference>
<dbReference type="InterPro" id="IPR043519">
    <property type="entry name" value="NT_sf"/>
</dbReference>
<comment type="similarity">
    <text evidence="1">Belongs to the RelA/SpoT family.</text>
</comment>
<protein>
    <recommendedName>
        <fullName evidence="2">GTP diphosphokinase</fullName>
        <ecNumber evidence="2">2.7.6.5</ecNumber>
    </recommendedName>
</protein>
<dbReference type="OrthoDB" id="430679at2759"/>
<dbReference type="GO" id="GO:0008728">
    <property type="term" value="F:GTP diphosphokinase activity"/>
    <property type="evidence" value="ECO:0007669"/>
    <property type="project" value="UniProtKB-EC"/>
</dbReference>
<dbReference type="Pfam" id="PF24500">
    <property type="entry name" value="DUF7589"/>
    <property type="match status" value="1"/>
</dbReference>
<organism evidence="6 7">
    <name type="scientific">Trifolium subterraneum</name>
    <name type="common">Subterranean clover</name>
    <dbReference type="NCBI Taxonomy" id="3900"/>
    <lineage>
        <taxon>Eukaryota</taxon>
        <taxon>Viridiplantae</taxon>
        <taxon>Streptophyta</taxon>
        <taxon>Embryophyta</taxon>
        <taxon>Tracheophyta</taxon>
        <taxon>Spermatophyta</taxon>
        <taxon>Magnoliopsida</taxon>
        <taxon>eudicotyledons</taxon>
        <taxon>Gunneridae</taxon>
        <taxon>Pentapetalae</taxon>
        <taxon>rosids</taxon>
        <taxon>fabids</taxon>
        <taxon>Fabales</taxon>
        <taxon>Fabaceae</taxon>
        <taxon>Papilionoideae</taxon>
        <taxon>50 kb inversion clade</taxon>
        <taxon>NPAAA clade</taxon>
        <taxon>Hologalegina</taxon>
        <taxon>IRL clade</taxon>
        <taxon>Trifolieae</taxon>
        <taxon>Trifolium</taxon>
    </lineage>
</organism>
<feature type="domain" description="HD" evidence="5">
    <location>
        <begin position="149"/>
        <end position="265"/>
    </location>
</feature>
<dbReference type="Pfam" id="PF04607">
    <property type="entry name" value="RelA_SpoT"/>
    <property type="match status" value="1"/>
</dbReference>
<evidence type="ECO:0000256" key="1">
    <source>
        <dbReference type="ARBA" id="ARBA00007476"/>
    </source>
</evidence>
<proteinExistence type="inferred from homology"/>
<evidence type="ECO:0000313" key="7">
    <source>
        <dbReference type="Proteomes" id="UP000242715"/>
    </source>
</evidence>
<dbReference type="InterPro" id="IPR006674">
    <property type="entry name" value="HD_domain"/>
</dbReference>
<dbReference type="Gene3D" id="3.30.460.10">
    <property type="entry name" value="Beta Polymerase, domain 2"/>
    <property type="match status" value="1"/>
</dbReference>
<accession>A0A2Z6M9D4</accession>
<evidence type="ECO:0000256" key="2">
    <source>
        <dbReference type="ARBA" id="ARBA00013251"/>
    </source>
</evidence>
<dbReference type="SMART" id="SM00471">
    <property type="entry name" value="HDc"/>
    <property type="match status" value="1"/>
</dbReference>
<evidence type="ECO:0000256" key="4">
    <source>
        <dbReference type="ARBA" id="ARBA00023134"/>
    </source>
</evidence>
<dbReference type="EC" id="2.7.6.5" evidence="2"/>
<dbReference type="PANTHER" id="PTHR21262">
    <property type="entry name" value="GUANOSINE-3',5'-BIS DIPHOSPHATE 3'-PYROPHOSPHOHYDROLASE"/>
    <property type="match status" value="1"/>
</dbReference>
<evidence type="ECO:0000256" key="3">
    <source>
        <dbReference type="ARBA" id="ARBA00023016"/>
    </source>
</evidence>
<gene>
    <name evidence="6" type="ORF">TSUD_229280</name>
</gene>
<reference evidence="7" key="1">
    <citation type="journal article" date="2017" name="Front. Plant Sci.">
        <title>Climate Clever Clovers: New Paradigm to Reduce the Environmental Footprint of Ruminants by Breeding Low Methanogenic Forages Utilizing Haplotype Variation.</title>
        <authorList>
            <person name="Kaur P."/>
            <person name="Appels R."/>
            <person name="Bayer P.E."/>
            <person name="Keeble-Gagnere G."/>
            <person name="Wang J."/>
            <person name="Hirakawa H."/>
            <person name="Shirasawa K."/>
            <person name="Vercoe P."/>
            <person name="Stefanova K."/>
            <person name="Durmic Z."/>
            <person name="Nichols P."/>
            <person name="Revell C."/>
            <person name="Isobe S.N."/>
            <person name="Edwards D."/>
            <person name="Erskine W."/>
        </authorList>
    </citation>
    <scope>NUCLEOTIDE SEQUENCE [LARGE SCALE GENOMIC DNA]</scope>
    <source>
        <strain evidence="7">cv. Daliak</strain>
    </source>
</reference>
<dbReference type="GO" id="GO:0015969">
    <property type="term" value="P:guanosine tetraphosphate metabolic process"/>
    <property type="evidence" value="ECO:0007669"/>
    <property type="project" value="InterPro"/>
</dbReference>
<keyword evidence="7" id="KW-1185">Reference proteome</keyword>
<dbReference type="SUPFAM" id="SSF109604">
    <property type="entry name" value="HD-domain/PDEase-like"/>
    <property type="match status" value="1"/>
</dbReference>
<name>A0A2Z6M9D4_TRISU</name>